<dbReference type="STRING" id="747725.A0A168PMK9"/>
<feature type="compositionally biased region" description="Acidic residues" evidence="5">
    <location>
        <begin position="2291"/>
        <end position="2301"/>
    </location>
</feature>
<dbReference type="SMART" id="SM00243">
    <property type="entry name" value="GAS2"/>
    <property type="match status" value="1"/>
</dbReference>
<keyword evidence="4" id="KW-0175">Coiled coil</keyword>
<dbReference type="Gene3D" id="1.20.58.60">
    <property type="match status" value="2"/>
</dbReference>
<keyword evidence="3" id="KW-0206">Cytoskeleton</keyword>
<name>A0A168PMK9_MUCCL</name>
<feature type="domain" description="GAR" evidence="6">
    <location>
        <begin position="2619"/>
        <end position="2693"/>
    </location>
</feature>
<protein>
    <recommendedName>
        <fullName evidence="6">GAR domain-containing protein</fullName>
    </recommendedName>
</protein>
<keyword evidence="2" id="KW-0963">Cytoplasm</keyword>
<evidence type="ECO:0000313" key="7">
    <source>
        <dbReference type="EMBL" id="OAD07943.1"/>
    </source>
</evidence>
<feature type="region of interest" description="Disordered" evidence="5">
    <location>
        <begin position="221"/>
        <end position="247"/>
    </location>
</feature>
<dbReference type="InterPro" id="IPR036534">
    <property type="entry name" value="GAR_dom_sf"/>
</dbReference>
<evidence type="ECO:0000256" key="5">
    <source>
        <dbReference type="SAM" id="MobiDB-lite"/>
    </source>
</evidence>
<dbReference type="GO" id="GO:0005856">
    <property type="term" value="C:cytoskeleton"/>
    <property type="evidence" value="ECO:0007669"/>
    <property type="project" value="UniProtKB-SubCell"/>
</dbReference>
<dbReference type="SUPFAM" id="SSF143575">
    <property type="entry name" value="GAS2 domain-like"/>
    <property type="match status" value="1"/>
</dbReference>
<dbReference type="PROSITE" id="PS51460">
    <property type="entry name" value="GAR"/>
    <property type="match status" value="1"/>
</dbReference>
<accession>A0A168PMK9</accession>
<dbReference type="Gene3D" id="3.30.920.20">
    <property type="entry name" value="Gas2-like domain"/>
    <property type="match status" value="1"/>
</dbReference>
<feature type="compositionally biased region" description="Pro residues" evidence="5">
    <location>
        <begin position="2583"/>
        <end position="2592"/>
    </location>
</feature>
<dbReference type="InterPro" id="IPR003108">
    <property type="entry name" value="GAR_dom"/>
</dbReference>
<feature type="compositionally biased region" description="Low complexity" evidence="5">
    <location>
        <begin position="221"/>
        <end position="240"/>
    </location>
</feature>
<feature type="compositionally biased region" description="Basic and acidic residues" evidence="5">
    <location>
        <begin position="2516"/>
        <end position="2527"/>
    </location>
</feature>
<dbReference type="OrthoDB" id="2359410at2759"/>
<evidence type="ECO:0000256" key="3">
    <source>
        <dbReference type="ARBA" id="ARBA00023212"/>
    </source>
</evidence>
<feature type="compositionally biased region" description="Polar residues" evidence="5">
    <location>
        <begin position="2749"/>
        <end position="2761"/>
    </location>
</feature>
<feature type="compositionally biased region" description="Low complexity" evidence="5">
    <location>
        <begin position="2553"/>
        <end position="2579"/>
    </location>
</feature>
<evidence type="ECO:0000313" key="8">
    <source>
        <dbReference type="Proteomes" id="UP000077051"/>
    </source>
</evidence>
<dbReference type="Proteomes" id="UP000077051">
    <property type="component" value="Unassembled WGS sequence"/>
</dbReference>
<feature type="compositionally biased region" description="Basic residues" evidence="5">
    <location>
        <begin position="2598"/>
        <end position="2609"/>
    </location>
</feature>
<feature type="region of interest" description="Disordered" evidence="5">
    <location>
        <begin position="2788"/>
        <end position="2848"/>
    </location>
</feature>
<evidence type="ECO:0000259" key="6">
    <source>
        <dbReference type="PROSITE" id="PS51460"/>
    </source>
</evidence>
<reference evidence="7 8" key="1">
    <citation type="submission" date="2015-06" db="EMBL/GenBank/DDBJ databases">
        <title>Expansion of signal transduction pathways in fungi by whole-genome duplication.</title>
        <authorList>
            <consortium name="DOE Joint Genome Institute"/>
            <person name="Corrochano L.M."/>
            <person name="Kuo A."/>
            <person name="Marcet-Houben M."/>
            <person name="Polaino S."/>
            <person name="Salamov A."/>
            <person name="Villalobos J.M."/>
            <person name="Alvarez M.I."/>
            <person name="Avalos J."/>
            <person name="Benito E.P."/>
            <person name="Benoit I."/>
            <person name="Burger G."/>
            <person name="Camino L.P."/>
            <person name="Canovas D."/>
            <person name="Cerda-Olmedo E."/>
            <person name="Cheng J.-F."/>
            <person name="Dominguez A."/>
            <person name="Elias M."/>
            <person name="Eslava A.P."/>
            <person name="Glaser F."/>
            <person name="Grimwood J."/>
            <person name="Gutierrez G."/>
            <person name="Heitman J."/>
            <person name="Henrissat B."/>
            <person name="Iturriaga E.A."/>
            <person name="Lang B.F."/>
            <person name="Lavin J.L."/>
            <person name="Lee S."/>
            <person name="Li W."/>
            <person name="Lindquist E."/>
            <person name="Lopez-Garcia S."/>
            <person name="Luque E.M."/>
            <person name="Marcos A.T."/>
            <person name="Martin J."/>
            <person name="Mccluskey K."/>
            <person name="Medina H.R."/>
            <person name="Miralles-Duran A."/>
            <person name="Miyazaki A."/>
            <person name="Munoz-Torres E."/>
            <person name="Oguiza J.A."/>
            <person name="Ohm R."/>
            <person name="Olmedo M."/>
            <person name="Orejas M."/>
            <person name="Ortiz-Castellanos L."/>
            <person name="Pisabarro A.G."/>
            <person name="Rodriguez-Romero J."/>
            <person name="Ruiz-Herrera J."/>
            <person name="Ruiz-Vazquez R."/>
            <person name="Sanz C."/>
            <person name="Schackwitz W."/>
            <person name="Schmutz J."/>
            <person name="Shahriari M."/>
            <person name="Shelest E."/>
            <person name="Silva-Franco F."/>
            <person name="Soanes D."/>
            <person name="Syed K."/>
            <person name="Tagua V.G."/>
            <person name="Talbot N.J."/>
            <person name="Thon M."/>
            <person name="De Vries R.P."/>
            <person name="Wiebenga A."/>
            <person name="Yadav J.S."/>
            <person name="Braun E.L."/>
            <person name="Baker S."/>
            <person name="Garre V."/>
            <person name="Horwitz B."/>
            <person name="Torres-Martinez S."/>
            <person name="Idnurm A."/>
            <person name="Herrera-Estrella A."/>
            <person name="Gabaldon T."/>
            <person name="Grigoriev I.V."/>
        </authorList>
    </citation>
    <scope>NUCLEOTIDE SEQUENCE [LARGE SCALE GENOMIC DNA]</scope>
    <source>
        <strain evidence="7 8">CBS 277.49</strain>
    </source>
</reference>
<dbReference type="VEuPathDB" id="FungiDB:MUCCIDRAFT_182286"/>
<feature type="region of interest" description="Disordered" evidence="5">
    <location>
        <begin position="2288"/>
        <end position="2328"/>
    </location>
</feature>
<feature type="coiled-coil region" evidence="4">
    <location>
        <begin position="1189"/>
        <end position="1216"/>
    </location>
</feature>
<organism evidence="7 8">
    <name type="scientific">Mucor lusitanicus CBS 277.49</name>
    <dbReference type="NCBI Taxonomy" id="747725"/>
    <lineage>
        <taxon>Eukaryota</taxon>
        <taxon>Fungi</taxon>
        <taxon>Fungi incertae sedis</taxon>
        <taxon>Mucoromycota</taxon>
        <taxon>Mucoromycotina</taxon>
        <taxon>Mucoromycetes</taxon>
        <taxon>Mucorales</taxon>
        <taxon>Mucorineae</taxon>
        <taxon>Mucoraceae</taxon>
        <taxon>Mucor</taxon>
    </lineage>
</organism>
<proteinExistence type="predicted"/>
<feature type="region of interest" description="Disordered" evidence="5">
    <location>
        <begin position="2733"/>
        <end position="2761"/>
    </location>
</feature>
<comment type="caution">
    <text evidence="7">The sequence shown here is derived from an EMBL/GenBank/DDBJ whole genome shotgun (WGS) entry which is preliminary data.</text>
</comment>
<evidence type="ECO:0000256" key="2">
    <source>
        <dbReference type="ARBA" id="ARBA00022490"/>
    </source>
</evidence>
<dbReference type="Pfam" id="PF02187">
    <property type="entry name" value="GAS2"/>
    <property type="match status" value="1"/>
</dbReference>
<feature type="coiled-coil region" evidence="4">
    <location>
        <begin position="1722"/>
        <end position="1768"/>
    </location>
</feature>
<dbReference type="GO" id="GO:0008017">
    <property type="term" value="F:microtubule binding"/>
    <property type="evidence" value="ECO:0007669"/>
    <property type="project" value="InterPro"/>
</dbReference>
<feature type="compositionally biased region" description="Basic and acidic residues" evidence="5">
    <location>
        <begin position="2311"/>
        <end position="2322"/>
    </location>
</feature>
<dbReference type="EMBL" id="AMYB01000001">
    <property type="protein sequence ID" value="OAD07943.1"/>
    <property type="molecule type" value="Genomic_DNA"/>
</dbReference>
<evidence type="ECO:0000256" key="1">
    <source>
        <dbReference type="ARBA" id="ARBA00004245"/>
    </source>
</evidence>
<sequence>MSKGSGAILKASGHINQQQAPQSAGHPRVSYSTSSTFTTTTTTTSLYTAAFAKVDMMLASSTTSPTSPTSTVLAWLQKELALYVDLHLMSIPVDLTDAMDWLAKPIVCLAHRYFPDQFLNLSKQLQNHATTHKRALQAFEDRLHVVYSHTEQDMTSYFTSIQKALVMTDDATLRDLHIRDSQSSSTTTTAAAAAASNFDLTLGIPLTQLWQQWTELAKQESLSSTTTTTTTTASTSTRSSPLPPRIEPMQSRECWEDIEASLQQMQPQYQSFQQAIIHHTEIIPPDLAIRISAIDATHAALSAQMQRPTIEFATTVAYIRNELEFIQAKMLKTTTTDAGIHDLEVRSSKVGNLIDHLQRYDMDDGQHQHYQALLGKYQLIVSWVDDVRVWFVEAERIRGWIEQRIQLLEAQQSLNALEEVEYDYTPEQIDAWNQEHEVLQKQVEAFDAQDMTRLRAHVKQLTSTHKDLSPADTTTIEITFTTLTTLDRLMHLLRRHAYELHMLTLRMAWEQSYHVTVAWVRSVAEQVKQFVHDKARWRVNSEQDDGQQQQQHSDHKNSIINTLIQFEQQSAQFDQGQFTNTVNLYQDMDDACHIELPSHLESRQVAIEEGFEELTHRIAFARQVVEQYLVVTDFLAKADQLKHEGEVLRQEIMSAANNVSAAANGVSTTELSEKVVLFQENTVRLVTGVAARVPYPEATHPSDQQGNDDANETIRMVIGSRKSALVLFGEALDHSLSALRRALQLQKRAKQLQDEMARLSGWVDERLKALSKSKVDVFVAGQCALDDTDLARLIKERDGQVAKLKGIKENEFSKLQDNILAVQQSSVSQHNAISTQVSALQDGMGTLGDQLDVLEKALALHSSQLAILGRRISWETQHSKASVWLSNHTFAVWDFVSCKAQWRVSSSTMMELAEGDEEQEEEKELSGTRQVQLECDELVSKIQAFYTEQLKPVEDVYSELLNDFASSSPSAAHVSTAIEYVQRRQDTLNQSYRNINDLITYAQQVLDQHEALTDFTRQVGELQTHGQQLKLDIQQAIDTVMQMGEQQQQHHHLKEAEQAFSQAVMQLWMQTGSQLPYPVCSQDARTTRPSTNDDEISTEVATAVYKAYTDLQALSNTLSDMVQRLDVGVMYRVQLEQWCLQVQHITTTIITDLTTTITSYSFDLNTGIITQHNSNSNNIVVDQEAQQLQKELQVQCQNCHEDVDALKQQLDQIQEAMTADDGRHHYMLDLLSSLTEKPLALLQESCHTLDQSMLDFAQHVQACLDRTQWYALWLHQSQTLNGLQEAMLEWMNQKAWWVSTFDGEGGGNDTLATLTKQLRVCHLVLQHCVGGQQDLNSSYDALSHSFKVATGNALKDTQQSSVLELSAKLQETIQAQLDDIQHIQERHAWASRVDEELQACANKELATESFIQLYARWSPSSSTHPEALSDKVNKLHQATASHVEAMDALLNQVIQQQTEPIFRRKAQLQSTRHSLEQQDLFLDKVMEQQHAVCDILHEINQVESLAESKKSVLLSLAQPSAQDVLEYKHQVERVQALMDKTMIYPVRHYRDHNPRARDADTSHNAGLQDMLKARQSRLTELGSTLESILKSKERLSRRKAAEASYFAEAHVVDAWIDAKHTALSKDQEDLKSAVAHINALQSAMTNYTASVHGLQVAANKCVAVIQQQQGDDDVDDTAQSAQRIHDKQAYIDIKWRQLEDTIAKVQQQRQQELQHQEFMSLLQAFNTQCDALQAQLQQDVDQITERECTQWQDELQALNTKLSELKVQAQKPDDVTEAAAHYDALKEQVQQRSTEANHHRLKQEYAQGATALESLLASAQEAFRVLQDTPTTMRGDTQQDTVLVEQVQAAYTDCCQMLDQEKYDEQRSFYRFLQLNKVHDLQAIDQRQSQLEQQWKQMQHALGQYQQQDIKSLLQWQDLHSKLNDIKDEALAGVLDRLEHFQVSEAAVVVVPPWLDQDASLLALLTHRATACLDIATSLAEQENEQEDGSMAQFKQRYDALMQQVEAATVLLAEKRALAQQQVDVKECQQLVTSFCEQVAQDIEAIQAERVFDSMPPDATTLESLYKQVSASYVAREAAQQAYKHQRMSIASRIDAVSKKYNVDKTLMLEEEEEKLNTAMATLNTQLQESAQVHDSMRRVLGHNKSADNITAWLANCQTAIAELEEHRHQQQESTALELAGLTQKMSDFEKVMQSFLDLSQEVVSVPSYPQQAIVQHMVDTMVKPITADIQDQWQKTHADLKVVETEIEKTTRGVGVARKMKHVMALVGETKDYLDRTRLYDYDASVQEGVSDEEDDDDDDKTQVATDDDGSSKKEEGKKDATPPVLTTLPRQAEIQDMEKRLKATESEMLPQIKQELEELDGLIKEFDADVTFTRQHTELKASVQSLQAMFAAKYSTLNKCMAIGVFLSTADDIDILQSSLEEAVSQSAPHHSLIGTLSRTDLQAKLIELDARFKYYERKIVPSLTLAQQQAKAVAELTAKGGEAVHAQLQDMDRKWSSIKKQFKTRKIELSRTIDTSQDSKDQHARIRKSSLPTRKASSLLRDRADVARQRLSPTASSTSSSSSSSRTTSTTRLPSRYLAPPAPPPPPHQPSKSATHLKSKSTHRITKPPLNSYVADPDNDLDMEIGRIVNETPYRVKVKMVPGEVGRYWFGNLNPKLAYCRVLKSKMVMVRVGGGWTELSQFLRDHALLEGDFIPRHQKNKTAAAAAAAVILEEDEPKSPTIQEGFIETHRQHPRPGNASGVGVTGSPSHSASTTTSGYKEGDKFIAVDAHGNQLQVQMRKAPNNFMHTSSSSSTTNTSGGSSSLSNHSSSHHMNDYTKRRIARRKEKKPVVATSTIPSSSSSSK</sequence>
<feature type="compositionally biased region" description="Low complexity" evidence="5">
    <location>
        <begin position="2791"/>
        <end position="2812"/>
    </location>
</feature>
<feature type="region of interest" description="Disordered" evidence="5">
    <location>
        <begin position="2516"/>
        <end position="2618"/>
    </location>
</feature>
<keyword evidence="8" id="KW-1185">Reference proteome</keyword>
<evidence type="ECO:0000256" key="4">
    <source>
        <dbReference type="SAM" id="Coils"/>
    </source>
</evidence>
<gene>
    <name evidence="7" type="ORF">MUCCIDRAFT_182286</name>
</gene>
<comment type="subcellular location">
    <subcellularLocation>
        <location evidence="1">Cytoplasm</location>
        <location evidence="1">Cytoskeleton</location>
    </subcellularLocation>
</comment>